<comment type="caution">
    <text evidence="1">The sequence shown here is derived from an EMBL/GenBank/DDBJ whole genome shotgun (WGS) entry which is preliminary data.</text>
</comment>
<dbReference type="AlphaFoldDB" id="A0A0F9J3A0"/>
<dbReference type="EMBL" id="LAZR01019131">
    <property type="protein sequence ID" value="KKL93647.1"/>
    <property type="molecule type" value="Genomic_DNA"/>
</dbReference>
<proteinExistence type="predicted"/>
<sequence>MADLIFTEEAVSTWKKDLVTVIREESIVRKLYPQNQGVTPADSNYIFRRIVEQSNIQYGYELQSRKYSKYATKKESTAIPLHQGDMTFTRHEAKRAAKDVLKVDRRVLEMIEDMVQQEEKKGIYGDDITGTVLHDTTNVSTAASPELDMGTFKEGMEDFHGQVSQVRTLLKNKFQGCKLKILWTPDVDDRARAIASTTSEEVTLYDYIGDWLVKFNGGGAPQDHIFASGFLGATGGGDTPGTTNTALIASDPRNMELVSSELEVIQGRDNLQNLDVQVVMRSKPVFYRDNDAVIYGGTAVLTP</sequence>
<organism evidence="1">
    <name type="scientific">marine sediment metagenome</name>
    <dbReference type="NCBI Taxonomy" id="412755"/>
    <lineage>
        <taxon>unclassified sequences</taxon>
        <taxon>metagenomes</taxon>
        <taxon>ecological metagenomes</taxon>
    </lineage>
</organism>
<gene>
    <name evidence="1" type="ORF">LCGC14_1872600</name>
</gene>
<name>A0A0F9J3A0_9ZZZZ</name>
<evidence type="ECO:0008006" key="2">
    <source>
        <dbReference type="Google" id="ProtNLM"/>
    </source>
</evidence>
<protein>
    <recommendedName>
        <fullName evidence="2">Major capsid protein</fullName>
    </recommendedName>
</protein>
<accession>A0A0F9J3A0</accession>
<reference evidence="1" key="1">
    <citation type="journal article" date="2015" name="Nature">
        <title>Complex archaea that bridge the gap between prokaryotes and eukaryotes.</title>
        <authorList>
            <person name="Spang A."/>
            <person name="Saw J.H."/>
            <person name="Jorgensen S.L."/>
            <person name="Zaremba-Niedzwiedzka K."/>
            <person name="Martijn J."/>
            <person name="Lind A.E."/>
            <person name="van Eijk R."/>
            <person name="Schleper C."/>
            <person name="Guy L."/>
            <person name="Ettema T.J."/>
        </authorList>
    </citation>
    <scope>NUCLEOTIDE SEQUENCE</scope>
</reference>
<evidence type="ECO:0000313" key="1">
    <source>
        <dbReference type="EMBL" id="KKL93647.1"/>
    </source>
</evidence>